<evidence type="ECO:0000313" key="2">
    <source>
        <dbReference type="EMBL" id="MDS9466948.1"/>
    </source>
</evidence>
<dbReference type="RefSeq" id="WP_311159140.1">
    <property type="nucleotide sequence ID" value="NZ_JAVQLW010000001.1"/>
</dbReference>
<keyword evidence="3" id="KW-1185">Reference proteome</keyword>
<accession>A0ABU2HPH8</accession>
<comment type="caution">
    <text evidence="2">The sequence shown here is derived from an EMBL/GenBank/DDBJ whole genome shotgun (WGS) entry which is preliminary data.</text>
</comment>
<sequence>MSRAGKSLSGLARLASLRSDLEMRRFSALLAHVEAARARIEGLERELRSNYQTDHAFSVEAARLANALAGECSRSLVQAEQDLQKILPSYHEARQSAVREFGRKTAIEAIGKASVRKETPTKPR</sequence>
<organism evidence="2 3">
    <name type="scientific">Paracoccus aurantius</name>
    <dbReference type="NCBI Taxonomy" id="3073814"/>
    <lineage>
        <taxon>Bacteria</taxon>
        <taxon>Pseudomonadati</taxon>
        <taxon>Pseudomonadota</taxon>
        <taxon>Alphaproteobacteria</taxon>
        <taxon>Rhodobacterales</taxon>
        <taxon>Paracoccaceae</taxon>
        <taxon>Paracoccus</taxon>
    </lineage>
</organism>
<feature type="coiled-coil region" evidence="1">
    <location>
        <begin position="26"/>
        <end position="53"/>
    </location>
</feature>
<evidence type="ECO:0000256" key="1">
    <source>
        <dbReference type="SAM" id="Coils"/>
    </source>
</evidence>
<name>A0ABU2HPH8_9RHOB</name>
<reference evidence="3" key="1">
    <citation type="submission" date="2023-07" db="EMBL/GenBank/DDBJ databases">
        <title>Paracoccus sp. MBLB3053 whole genome sequence.</title>
        <authorList>
            <person name="Hwang C.Y."/>
            <person name="Cho E.-S."/>
            <person name="Seo M.-J."/>
        </authorList>
    </citation>
    <scope>NUCLEOTIDE SEQUENCE [LARGE SCALE GENOMIC DNA]</scope>
    <source>
        <strain evidence="3">MBLB3053</strain>
    </source>
</reference>
<evidence type="ECO:0000313" key="3">
    <source>
        <dbReference type="Proteomes" id="UP001269144"/>
    </source>
</evidence>
<proteinExistence type="predicted"/>
<gene>
    <name evidence="2" type="ORF">RGQ15_05065</name>
</gene>
<dbReference type="Proteomes" id="UP001269144">
    <property type="component" value="Unassembled WGS sequence"/>
</dbReference>
<keyword evidence="1" id="KW-0175">Coiled coil</keyword>
<protein>
    <submittedName>
        <fullName evidence="2">Uncharacterized protein</fullName>
    </submittedName>
</protein>
<dbReference type="EMBL" id="JAVQLW010000001">
    <property type="protein sequence ID" value="MDS9466948.1"/>
    <property type="molecule type" value="Genomic_DNA"/>
</dbReference>